<protein>
    <submittedName>
        <fullName evidence="3">HPt (Histidine-containing phosphotransfer) domain-containing protein</fullName>
    </submittedName>
</protein>
<keyword evidence="1" id="KW-0902">Two-component regulatory system</keyword>
<feature type="domain" description="HPt" evidence="2">
    <location>
        <begin position="3"/>
        <end position="78"/>
    </location>
</feature>
<evidence type="ECO:0000313" key="3">
    <source>
        <dbReference type="EMBL" id="MDP9902264.1"/>
    </source>
</evidence>
<accession>A0ABT9SD45</accession>
<dbReference type="Proteomes" id="UP001226867">
    <property type="component" value="Unassembled WGS sequence"/>
</dbReference>
<organism evidence="3 4">
    <name type="scientific">Variovorax ginsengisoli</name>
    <dbReference type="NCBI Taxonomy" id="363844"/>
    <lineage>
        <taxon>Bacteria</taxon>
        <taxon>Pseudomonadati</taxon>
        <taxon>Pseudomonadota</taxon>
        <taxon>Betaproteobacteria</taxon>
        <taxon>Burkholderiales</taxon>
        <taxon>Comamonadaceae</taxon>
        <taxon>Variovorax</taxon>
    </lineage>
</organism>
<reference evidence="3 4" key="1">
    <citation type="submission" date="2023-07" db="EMBL/GenBank/DDBJ databases">
        <title>Sorghum-associated microbial communities from plants grown in Nebraska, USA.</title>
        <authorList>
            <person name="Schachtman D."/>
        </authorList>
    </citation>
    <scope>NUCLEOTIDE SEQUENCE [LARGE SCALE GENOMIC DNA]</scope>
    <source>
        <strain evidence="3 4">DS1607</strain>
    </source>
</reference>
<keyword evidence="4" id="KW-1185">Reference proteome</keyword>
<evidence type="ECO:0000313" key="4">
    <source>
        <dbReference type="Proteomes" id="UP001226867"/>
    </source>
</evidence>
<dbReference type="InterPro" id="IPR036641">
    <property type="entry name" value="HPT_dom_sf"/>
</dbReference>
<comment type="caution">
    <text evidence="3">The sequence shown here is derived from an EMBL/GenBank/DDBJ whole genome shotgun (WGS) entry which is preliminary data.</text>
</comment>
<sequence length="95" mass="10073">MRQRFVAGLAARWAEIVAAESDAQRQFLLHRMSGAAGSFGFDELSVVARRAEAAAEAAMAAGGRNAQALETLCAMIDGLVRSSAFLQSPPHKETP</sequence>
<dbReference type="RefSeq" id="WP_307692017.1">
    <property type="nucleotide sequence ID" value="NZ_JAUSRO010000017.1"/>
</dbReference>
<gene>
    <name evidence="3" type="ORF">J2W36_004541</name>
</gene>
<proteinExistence type="predicted"/>
<dbReference type="SUPFAM" id="SSF47226">
    <property type="entry name" value="Histidine-containing phosphotransfer domain, HPT domain"/>
    <property type="match status" value="1"/>
</dbReference>
<dbReference type="InterPro" id="IPR008207">
    <property type="entry name" value="Sig_transdc_His_kin_Hpt_dom"/>
</dbReference>
<evidence type="ECO:0000256" key="1">
    <source>
        <dbReference type="ARBA" id="ARBA00023012"/>
    </source>
</evidence>
<dbReference type="EMBL" id="JAUSRO010000017">
    <property type="protein sequence ID" value="MDP9902264.1"/>
    <property type="molecule type" value="Genomic_DNA"/>
</dbReference>
<dbReference type="Pfam" id="PF01627">
    <property type="entry name" value="Hpt"/>
    <property type="match status" value="1"/>
</dbReference>
<evidence type="ECO:0000259" key="2">
    <source>
        <dbReference type="Pfam" id="PF01627"/>
    </source>
</evidence>
<name>A0ABT9SD45_9BURK</name>